<dbReference type="PRINTS" id="PR00778">
    <property type="entry name" value="HTHARSR"/>
</dbReference>
<dbReference type="SMART" id="SM00418">
    <property type="entry name" value="HTH_ARSR"/>
    <property type="match status" value="1"/>
</dbReference>
<keyword evidence="2" id="KW-0238">DNA-binding</keyword>
<dbReference type="EMBL" id="CP157762">
    <property type="protein sequence ID" value="XBP95992.1"/>
    <property type="molecule type" value="Genomic_DNA"/>
</dbReference>
<dbReference type="Pfam" id="PF12840">
    <property type="entry name" value="HTH_20"/>
    <property type="match status" value="1"/>
</dbReference>
<dbReference type="InterPro" id="IPR036390">
    <property type="entry name" value="WH_DNA-bd_sf"/>
</dbReference>
<dbReference type="SUPFAM" id="SSF46785">
    <property type="entry name" value="Winged helix' DNA-binding domain"/>
    <property type="match status" value="1"/>
</dbReference>
<evidence type="ECO:0000259" key="4">
    <source>
        <dbReference type="PROSITE" id="PS50987"/>
    </source>
</evidence>
<dbReference type="InterPro" id="IPR011991">
    <property type="entry name" value="ArsR-like_HTH"/>
</dbReference>
<dbReference type="NCBIfam" id="NF033788">
    <property type="entry name" value="HTH_metalloreg"/>
    <property type="match status" value="1"/>
</dbReference>
<dbReference type="RefSeq" id="WP_350937311.1">
    <property type="nucleotide sequence ID" value="NZ_CP157762.1"/>
</dbReference>
<sequence>MHAFDVLGDPVRRRILELLAEGEQTAGAIGATVQQEFGISQPAVSQHLKVLRDNGFATVRPEGTRRLYAVDPGPLHQIDAWLEHFRRFWTPPLEALATELARGRRERRLRGEGTDDTRSNP</sequence>
<dbReference type="PANTHER" id="PTHR33154">
    <property type="entry name" value="TRANSCRIPTIONAL REGULATOR, ARSR FAMILY"/>
    <property type="match status" value="1"/>
</dbReference>
<dbReference type="GO" id="GO:0003700">
    <property type="term" value="F:DNA-binding transcription factor activity"/>
    <property type="evidence" value="ECO:0007669"/>
    <property type="project" value="InterPro"/>
</dbReference>
<feature type="domain" description="HTH arsR-type" evidence="4">
    <location>
        <begin position="1"/>
        <end position="89"/>
    </location>
</feature>
<dbReference type="Gene3D" id="1.10.10.10">
    <property type="entry name" value="Winged helix-like DNA-binding domain superfamily/Winged helix DNA-binding domain"/>
    <property type="match status" value="1"/>
</dbReference>
<reference evidence="5" key="1">
    <citation type="submission" date="2024-01" db="EMBL/GenBank/DDBJ databases">
        <title>The genome sequence of Micromonospora mangrovi CCTCC AA 2012012.</title>
        <authorList>
            <person name="Gao J."/>
        </authorList>
    </citation>
    <scope>NUCLEOTIDE SEQUENCE</scope>
    <source>
        <strain evidence="5">CCTCC AA 2012012</strain>
    </source>
</reference>
<proteinExistence type="predicted"/>
<evidence type="ECO:0000313" key="5">
    <source>
        <dbReference type="EMBL" id="XBP95992.1"/>
    </source>
</evidence>
<dbReference type="InterPro" id="IPR001845">
    <property type="entry name" value="HTH_ArsR_DNA-bd_dom"/>
</dbReference>
<evidence type="ECO:0000256" key="2">
    <source>
        <dbReference type="ARBA" id="ARBA00023125"/>
    </source>
</evidence>
<dbReference type="InterPro" id="IPR036388">
    <property type="entry name" value="WH-like_DNA-bd_sf"/>
</dbReference>
<keyword evidence="3" id="KW-0804">Transcription</keyword>
<keyword evidence="1" id="KW-0805">Transcription regulation</keyword>
<dbReference type="PROSITE" id="PS50987">
    <property type="entry name" value="HTH_ARSR_2"/>
    <property type="match status" value="1"/>
</dbReference>
<evidence type="ECO:0000256" key="3">
    <source>
        <dbReference type="ARBA" id="ARBA00023163"/>
    </source>
</evidence>
<dbReference type="EMBL" id="CP159342">
    <property type="protein sequence ID" value="XCH76696.1"/>
    <property type="molecule type" value="Genomic_DNA"/>
</dbReference>
<dbReference type="InterPro" id="IPR051081">
    <property type="entry name" value="HTH_MetalResp_TranReg"/>
</dbReference>
<name>A0AAU8HJR9_9ACTN</name>
<dbReference type="PANTHER" id="PTHR33154:SF33">
    <property type="entry name" value="TRANSCRIPTIONAL REPRESSOR SDPR"/>
    <property type="match status" value="1"/>
</dbReference>
<evidence type="ECO:0000256" key="1">
    <source>
        <dbReference type="ARBA" id="ARBA00023015"/>
    </source>
</evidence>
<dbReference type="GO" id="GO:0003677">
    <property type="term" value="F:DNA binding"/>
    <property type="evidence" value="ECO:0007669"/>
    <property type="project" value="UniProtKB-KW"/>
</dbReference>
<gene>
    <name evidence="6" type="ORF">ABUL08_11565</name>
    <name evidence="5" type="ORF">VK199_11515</name>
</gene>
<dbReference type="AlphaFoldDB" id="A0AAU8HJR9"/>
<protein>
    <submittedName>
        <fullName evidence="6">Metalloregulator ArsR/SmtB family transcription factor</fullName>
    </submittedName>
</protein>
<organism evidence="6">
    <name type="scientific">Micromonospora sp. CCTCC AA 2012012</name>
    <dbReference type="NCBI Taxonomy" id="3111921"/>
    <lineage>
        <taxon>Bacteria</taxon>
        <taxon>Bacillati</taxon>
        <taxon>Actinomycetota</taxon>
        <taxon>Actinomycetes</taxon>
        <taxon>Micromonosporales</taxon>
        <taxon>Micromonosporaceae</taxon>
        <taxon>Micromonospora</taxon>
    </lineage>
</organism>
<dbReference type="CDD" id="cd00090">
    <property type="entry name" value="HTH_ARSR"/>
    <property type="match status" value="1"/>
</dbReference>
<evidence type="ECO:0000313" key="6">
    <source>
        <dbReference type="EMBL" id="XCH76696.1"/>
    </source>
</evidence>
<accession>A0AAU8HJR9</accession>
<reference evidence="6" key="2">
    <citation type="submission" date="2024-06" db="EMBL/GenBank/DDBJ databases">
        <title>Micromonospora mangrovi CCTCC AA 2012012 genome sequences.</title>
        <authorList>
            <person name="Gao J."/>
        </authorList>
    </citation>
    <scope>NUCLEOTIDE SEQUENCE</scope>
    <source>
        <strain evidence="6">CCTCC AA 2012012</strain>
    </source>
</reference>